<dbReference type="NCBIfam" id="NF004770">
    <property type="entry name" value="PRK06108.1"/>
    <property type="match status" value="1"/>
</dbReference>
<comment type="similarity">
    <text evidence="2 7">Belongs to the class-I pyridoxal-phosphate-dependent aminotransferase family.</text>
</comment>
<evidence type="ECO:0000256" key="5">
    <source>
        <dbReference type="ARBA" id="ARBA00022898"/>
    </source>
</evidence>
<name>A0A512DP61_9PROT</name>
<evidence type="ECO:0000259" key="8">
    <source>
        <dbReference type="Pfam" id="PF00155"/>
    </source>
</evidence>
<keyword evidence="3 7" id="KW-0032">Aminotransferase</keyword>
<dbReference type="PANTHER" id="PTHR46383">
    <property type="entry name" value="ASPARTATE AMINOTRANSFERASE"/>
    <property type="match status" value="1"/>
</dbReference>
<dbReference type="CDD" id="cd00609">
    <property type="entry name" value="AAT_like"/>
    <property type="match status" value="1"/>
</dbReference>
<sequence>MSQGPGIRPSIDALPHSLIDEIARYGRGRDGMIPLWFGEGDVPTPDFVMDAANQAMREGHVFYTWQRGLPELRDALAAYHRRTYGMPVDADRITVTGSGMTAISLSIQSLIDPGDEVVIVSPVWPNVFASIEIMGGVVRQVPLTLGNAGWTLDLDRLFDACGSRTKMIFINSPCNPTGWTMGTDDMRRVMKFARERGLWVMSDEVYSRMVYDGSRAPSFLDVSEPEDRLLVINSFSKNWAMTGWRLGWVVSPSSFGPVYEKMVQFNNSGVPGFVQKAGIAALEQGDGFLADMVERCRTGRDIVCGVLESLPRVKVQRPDAAFYAFFSVEGETDSLTLAKRIVDEAQVGLAPGAAFGEGGEGYLRLCFASSPARLKVAMERMAPVLS</sequence>
<dbReference type="InterPro" id="IPR015422">
    <property type="entry name" value="PyrdxlP-dep_Trfase_small"/>
</dbReference>
<dbReference type="OrthoDB" id="9763453at2"/>
<evidence type="ECO:0000256" key="7">
    <source>
        <dbReference type="RuleBase" id="RU000481"/>
    </source>
</evidence>
<evidence type="ECO:0000256" key="4">
    <source>
        <dbReference type="ARBA" id="ARBA00022679"/>
    </source>
</evidence>
<dbReference type="PROSITE" id="PS00105">
    <property type="entry name" value="AA_TRANSFER_CLASS_1"/>
    <property type="match status" value="1"/>
</dbReference>
<comment type="catalytic activity">
    <reaction evidence="6">
        <text>L-aspartate + 2-oxoglutarate = oxaloacetate + L-glutamate</text>
        <dbReference type="Rhea" id="RHEA:21824"/>
        <dbReference type="ChEBI" id="CHEBI:16452"/>
        <dbReference type="ChEBI" id="CHEBI:16810"/>
        <dbReference type="ChEBI" id="CHEBI:29985"/>
        <dbReference type="ChEBI" id="CHEBI:29991"/>
        <dbReference type="EC" id="2.6.1.1"/>
    </reaction>
</comment>
<dbReference type="EC" id="2.6.1.-" evidence="7"/>
<feature type="domain" description="Aminotransferase class I/classII large" evidence="8">
    <location>
        <begin position="37"/>
        <end position="380"/>
    </location>
</feature>
<evidence type="ECO:0000313" key="10">
    <source>
        <dbReference type="Proteomes" id="UP000321523"/>
    </source>
</evidence>
<evidence type="ECO:0000256" key="2">
    <source>
        <dbReference type="ARBA" id="ARBA00007441"/>
    </source>
</evidence>
<comment type="caution">
    <text evidence="9">The sequence shown here is derived from an EMBL/GenBank/DDBJ whole genome shotgun (WGS) entry which is preliminary data.</text>
</comment>
<keyword evidence="10" id="KW-1185">Reference proteome</keyword>
<comment type="cofactor">
    <cofactor evidence="1 7">
        <name>pyridoxal 5'-phosphate</name>
        <dbReference type="ChEBI" id="CHEBI:597326"/>
    </cofactor>
</comment>
<dbReference type="AlphaFoldDB" id="A0A512DP61"/>
<dbReference type="Gene3D" id="3.90.1150.10">
    <property type="entry name" value="Aspartate Aminotransferase, domain 1"/>
    <property type="match status" value="1"/>
</dbReference>
<dbReference type="SUPFAM" id="SSF53383">
    <property type="entry name" value="PLP-dependent transferases"/>
    <property type="match status" value="1"/>
</dbReference>
<reference evidence="9 10" key="1">
    <citation type="submission" date="2019-07" db="EMBL/GenBank/DDBJ databases">
        <title>Whole genome shotgun sequence of Skermanella aerolata NBRC 106429.</title>
        <authorList>
            <person name="Hosoyama A."/>
            <person name="Uohara A."/>
            <person name="Ohji S."/>
            <person name="Ichikawa N."/>
        </authorList>
    </citation>
    <scope>NUCLEOTIDE SEQUENCE [LARGE SCALE GENOMIC DNA]</scope>
    <source>
        <strain evidence="9 10">NBRC 106429</strain>
    </source>
</reference>
<accession>A0A512DP61</accession>
<dbReference type="InterPro" id="IPR015421">
    <property type="entry name" value="PyrdxlP-dep_Trfase_major"/>
</dbReference>
<dbReference type="InterPro" id="IPR004839">
    <property type="entry name" value="Aminotransferase_I/II_large"/>
</dbReference>
<gene>
    <name evidence="9" type="ORF">SAE02_24220</name>
</gene>
<keyword evidence="5" id="KW-0663">Pyridoxal phosphate</keyword>
<dbReference type="InterPro" id="IPR050596">
    <property type="entry name" value="AspAT/PAT-like"/>
</dbReference>
<dbReference type="GO" id="GO:0004069">
    <property type="term" value="F:L-aspartate:2-oxoglutarate aminotransferase activity"/>
    <property type="evidence" value="ECO:0007669"/>
    <property type="project" value="UniProtKB-EC"/>
</dbReference>
<dbReference type="GO" id="GO:0030170">
    <property type="term" value="F:pyridoxal phosphate binding"/>
    <property type="evidence" value="ECO:0007669"/>
    <property type="project" value="InterPro"/>
</dbReference>
<organism evidence="9 10">
    <name type="scientific">Skermanella aerolata</name>
    <dbReference type="NCBI Taxonomy" id="393310"/>
    <lineage>
        <taxon>Bacteria</taxon>
        <taxon>Pseudomonadati</taxon>
        <taxon>Pseudomonadota</taxon>
        <taxon>Alphaproteobacteria</taxon>
        <taxon>Rhodospirillales</taxon>
        <taxon>Azospirillaceae</taxon>
        <taxon>Skermanella</taxon>
    </lineage>
</organism>
<evidence type="ECO:0000256" key="3">
    <source>
        <dbReference type="ARBA" id="ARBA00022576"/>
    </source>
</evidence>
<dbReference type="GO" id="GO:0006520">
    <property type="term" value="P:amino acid metabolic process"/>
    <property type="evidence" value="ECO:0007669"/>
    <property type="project" value="InterPro"/>
</dbReference>
<keyword evidence="4 7" id="KW-0808">Transferase</keyword>
<dbReference type="EMBL" id="BJYZ01000009">
    <property type="protein sequence ID" value="GEO38274.1"/>
    <property type="molecule type" value="Genomic_DNA"/>
</dbReference>
<dbReference type="Pfam" id="PF00155">
    <property type="entry name" value="Aminotran_1_2"/>
    <property type="match status" value="1"/>
</dbReference>
<protein>
    <recommendedName>
        <fullName evidence="7">Aminotransferase</fullName>
        <ecNumber evidence="7">2.6.1.-</ecNumber>
    </recommendedName>
</protein>
<proteinExistence type="inferred from homology"/>
<dbReference type="InterPro" id="IPR004838">
    <property type="entry name" value="NHTrfase_class1_PyrdxlP-BS"/>
</dbReference>
<evidence type="ECO:0000256" key="6">
    <source>
        <dbReference type="ARBA" id="ARBA00049185"/>
    </source>
</evidence>
<dbReference type="Gene3D" id="3.40.640.10">
    <property type="entry name" value="Type I PLP-dependent aspartate aminotransferase-like (Major domain)"/>
    <property type="match status" value="1"/>
</dbReference>
<dbReference type="InterPro" id="IPR015424">
    <property type="entry name" value="PyrdxlP-dep_Trfase"/>
</dbReference>
<evidence type="ECO:0000313" key="9">
    <source>
        <dbReference type="EMBL" id="GEO38274.1"/>
    </source>
</evidence>
<dbReference type="Proteomes" id="UP000321523">
    <property type="component" value="Unassembled WGS sequence"/>
</dbReference>
<evidence type="ECO:0000256" key="1">
    <source>
        <dbReference type="ARBA" id="ARBA00001933"/>
    </source>
</evidence>
<dbReference type="RefSeq" id="WP_044428206.1">
    <property type="nucleotide sequence ID" value="NZ_BJYZ01000009.1"/>
</dbReference>